<dbReference type="Proteomes" id="UP001597034">
    <property type="component" value="Unassembled WGS sequence"/>
</dbReference>
<dbReference type="EMBL" id="JBHUDO010000004">
    <property type="protein sequence ID" value="MFD1647584.1"/>
    <property type="molecule type" value="Genomic_DNA"/>
</dbReference>
<dbReference type="RefSeq" id="WP_256401934.1">
    <property type="nucleotide sequence ID" value="NZ_JANHJR010000004.1"/>
</dbReference>
<organism evidence="1 2">
    <name type="scientific">Haloarchaeobius litoreus</name>
    <dbReference type="NCBI Taxonomy" id="755306"/>
    <lineage>
        <taxon>Archaea</taxon>
        <taxon>Methanobacteriati</taxon>
        <taxon>Methanobacteriota</taxon>
        <taxon>Stenosarchaea group</taxon>
        <taxon>Halobacteria</taxon>
        <taxon>Halobacteriales</taxon>
        <taxon>Halorubellaceae</taxon>
        <taxon>Haloarchaeobius</taxon>
    </lineage>
</organism>
<comment type="caution">
    <text evidence="1">The sequence shown here is derived from an EMBL/GenBank/DDBJ whole genome shotgun (WGS) entry which is preliminary data.</text>
</comment>
<evidence type="ECO:0000313" key="1">
    <source>
        <dbReference type="EMBL" id="MFD1647584.1"/>
    </source>
</evidence>
<keyword evidence="2" id="KW-1185">Reference proteome</keyword>
<sequence length="51" mass="5521">MAETIDVQTALQQVERLSEAVDENASEGEDLAELQQFLADVQTALAVAETE</sequence>
<gene>
    <name evidence="1" type="ORF">ACFSBL_17980</name>
</gene>
<evidence type="ECO:0000313" key="2">
    <source>
        <dbReference type="Proteomes" id="UP001597034"/>
    </source>
</evidence>
<name>A0ABD6DMR1_9EURY</name>
<dbReference type="AlphaFoldDB" id="A0ABD6DMR1"/>
<accession>A0ABD6DMR1</accession>
<reference evidence="1 2" key="1">
    <citation type="journal article" date="2019" name="Int. J. Syst. Evol. Microbiol.">
        <title>The Global Catalogue of Microorganisms (GCM) 10K type strain sequencing project: providing services to taxonomists for standard genome sequencing and annotation.</title>
        <authorList>
            <consortium name="The Broad Institute Genomics Platform"/>
            <consortium name="The Broad Institute Genome Sequencing Center for Infectious Disease"/>
            <person name="Wu L."/>
            <person name="Ma J."/>
        </authorList>
    </citation>
    <scope>NUCLEOTIDE SEQUENCE [LARGE SCALE GENOMIC DNA]</scope>
    <source>
        <strain evidence="1 2">CGMCC 1.10390</strain>
    </source>
</reference>
<proteinExistence type="predicted"/>
<protein>
    <submittedName>
        <fullName evidence="1">Uncharacterized protein</fullName>
    </submittedName>
</protein>